<comment type="caution">
    <text evidence="2">The sequence shown here is derived from an EMBL/GenBank/DDBJ whole genome shotgun (WGS) entry which is preliminary data.</text>
</comment>
<gene>
    <name evidence="2" type="ORF">GpartN1_g3028.t1</name>
</gene>
<evidence type="ECO:0000259" key="1">
    <source>
        <dbReference type="Pfam" id="PF05347"/>
    </source>
</evidence>
<dbReference type="GO" id="GO:0034551">
    <property type="term" value="P:mitochondrial respiratory chain complex III assembly"/>
    <property type="evidence" value="ECO:0007669"/>
    <property type="project" value="InterPro"/>
</dbReference>
<dbReference type="AlphaFoldDB" id="A0A9C7PWJ2"/>
<dbReference type="GO" id="GO:0005739">
    <property type="term" value="C:mitochondrion"/>
    <property type="evidence" value="ECO:0007669"/>
    <property type="project" value="GOC"/>
</dbReference>
<dbReference type="CDD" id="cd20267">
    <property type="entry name" value="Complex1_LYR_LYRM7"/>
    <property type="match status" value="1"/>
</dbReference>
<evidence type="ECO:0000313" key="2">
    <source>
        <dbReference type="EMBL" id="GJQ11237.1"/>
    </source>
</evidence>
<keyword evidence="3" id="KW-1185">Reference proteome</keyword>
<dbReference type="Proteomes" id="UP001061958">
    <property type="component" value="Unassembled WGS sequence"/>
</dbReference>
<dbReference type="OrthoDB" id="74240at2759"/>
<dbReference type="PANTHER" id="PTHR47484:SF1">
    <property type="entry name" value="COMPLEX 1 PROTEIN CONTAINING PROTEIN, EXPRESSED"/>
    <property type="match status" value="1"/>
</dbReference>
<evidence type="ECO:0000313" key="3">
    <source>
        <dbReference type="Proteomes" id="UP001061958"/>
    </source>
</evidence>
<dbReference type="Pfam" id="PF05347">
    <property type="entry name" value="Complex1_LYR"/>
    <property type="match status" value="1"/>
</dbReference>
<proteinExistence type="predicted"/>
<name>A0A9C7PWJ2_9RHOD</name>
<dbReference type="PANTHER" id="PTHR47484">
    <property type="entry name" value="COMPLEX 1 PROTEIN CONTAINING PROTEIN, EXPRESSED"/>
    <property type="match status" value="1"/>
</dbReference>
<dbReference type="InterPro" id="IPR045298">
    <property type="entry name" value="Complex1_LYR_LYRM7"/>
</dbReference>
<organism evidence="2 3">
    <name type="scientific">Galdieria partita</name>
    <dbReference type="NCBI Taxonomy" id="83374"/>
    <lineage>
        <taxon>Eukaryota</taxon>
        <taxon>Rhodophyta</taxon>
        <taxon>Bangiophyceae</taxon>
        <taxon>Galdieriales</taxon>
        <taxon>Galdieriaceae</taxon>
        <taxon>Galdieria</taxon>
    </lineage>
</organism>
<dbReference type="InterPro" id="IPR008011">
    <property type="entry name" value="Complex1_LYR_dom"/>
</dbReference>
<accession>A0A9C7PWJ2</accession>
<reference evidence="2" key="1">
    <citation type="journal article" date="2022" name="Proc. Natl. Acad. Sci. U.S.A.">
        <title>Life cycle and functional genomics of the unicellular red alga Galdieria for elucidating algal and plant evolution and industrial use.</title>
        <authorList>
            <person name="Hirooka S."/>
            <person name="Itabashi T."/>
            <person name="Ichinose T.M."/>
            <person name="Onuma R."/>
            <person name="Fujiwara T."/>
            <person name="Yamashita S."/>
            <person name="Jong L.W."/>
            <person name="Tomita R."/>
            <person name="Iwane A.H."/>
            <person name="Miyagishima S.Y."/>
        </authorList>
    </citation>
    <scope>NUCLEOTIDE SEQUENCE</scope>
    <source>
        <strain evidence="2">NBRC 102759</strain>
    </source>
</reference>
<protein>
    <recommendedName>
        <fullName evidence="1">Complex 1 LYR protein domain-containing protein</fullName>
    </recommendedName>
</protein>
<feature type="domain" description="Complex 1 LYR protein" evidence="1">
    <location>
        <begin position="12"/>
        <end position="74"/>
    </location>
</feature>
<sequence length="102" mass="11866">MYCSSGLTNPRKEALSLYREILRTAKAFTWKHPSGVSWGQILKDSARKEFEQARFEKDPETVARMLLTGRHSLEIIQEKFLDKRCTLDAALNEEFSKRTDSR</sequence>
<reference evidence="2" key="2">
    <citation type="submission" date="2022-01" db="EMBL/GenBank/DDBJ databases">
        <authorList>
            <person name="Hirooka S."/>
            <person name="Miyagishima S.Y."/>
        </authorList>
    </citation>
    <scope>NUCLEOTIDE SEQUENCE</scope>
    <source>
        <strain evidence="2">NBRC 102759</strain>
    </source>
</reference>
<dbReference type="EMBL" id="BQMJ01000022">
    <property type="protein sequence ID" value="GJQ11237.1"/>
    <property type="molecule type" value="Genomic_DNA"/>
</dbReference>